<reference evidence="10" key="1">
    <citation type="submission" date="2016-06" db="EMBL/GenBank/DDBJ databases">
        <authorList>
            <person name="Varghese N."/>
            <person name="Submissions Spin"/>
        </authorList>
    </citation>
    <scope>NUCLEOTIDE SEQUENCE [LARGE SCALE GENOMIC DNA]</scope>
    <source>
        <strain evidence="10">DSM 44815</strain>
    </source>
</reference>
<evidence type="ECO:0000256" key="2">
    <source>
        <dbReference type="ARBA" id="ARBA00022475"/>
    </source>
</evidence>
<dbReference type="OrthoDB" id="9554596at2"/>
<feature type="transmembrane region" description="Helical" evidence="8">
    <location>
        <begin position="227"/>
        <end position="247"/>
    </location>
</feature>
<keyword evidence="7 8" id="KW-0472">Membrane</keyword>
<keyword evidence="10" id="KW-1185">Reference proteome</keyword>
<keyword evidence="3" id="KW-0328">Glycosyltransferase</keyword>
<dbReference type="PANTHER" id="PTHR33908">
    <property type="entry name" value="MANNOSYLTRANSFERASE YKCB-RELATED"/>
    <property type="match status" value="1"/>
</dbReference>
<proteinExistence type="predicted"/>
<dbReference type="InterPro" id="IPR050297">
    <property type="entry name" value="LipidA_mod_glycosyltrf_83"/>
</dbReference>
<dbReference type="GO" id="GO:0005886">
    <property type="term" value="C:plasma membrane"/>
    <property type="evidence" value="ECO:0007669"/>
    <property type="project" value="UniProtKB-SubCell"/>
</dbReference>
<dbReference type="AlphaFoldDB" id="A0A1A8Z1E0"/>
<evidence type="ECO:0000256" key="7">
    <source>
        <dbReference type="ARBA" id="ARBA00023136"/>
    </source>
</evidence>
<dbReference type="EMBL" id="LT594323">
    <property type="protein sequence ID" value="SBT37704.1"/>
    <property type="molecule type" value="Genomic_DNA"/>
</dbReference>
<accession>A0A1A8Z1E0</accession>
<feature type="transmembrane region" description="Helical" evidence="8">
    <location>
        <begin position="28"/>
        <end position="48"/>
    </location>
</feature>
<evidence type="ECO:0000256" key="4">
    <source>
        <dbReference type="ARBA" id="ARBA00022679"/>
    </source>
</evidence>
<keyword evidence="6 8" id="KW-1133">Transmembrane helix</keyword>
<dbReference type="GO" id="GO:0016763">
    <property type="term" value="F:pentosyltransferase activity"/>
    <property type="evidence" value="ECO:0007669"/>
    <property type="project" value="TreeGrafter"/>
</dbReference>
<evidence type="ECO:0000256" key="8">
    <source>
        <dbReference type="SAM" id="Phobius"/>
    </source>
</evidence>
<keyword evidence="4 9" id="KW-0808">Transferase</keyword>
<dbReference type="RefSeq" id="WP_091656039.1">
    <property type="nucleotide sequence ID" value="NZ_LT594323.1"/>
</dbReference>
<feature type="transmembrane region" description="Helical" evidence="8">
    <location>
        <begin position="335"/>
        <end position="352"/>
    </location>
</feature>
<organism evidence="9 10">
    <name type="scientific">Micromonospora auratinigra</name>
    <dbReference type="NCBI Taxonomy" id="261654"/>
    <lineage>
        <taxon>Bacteria</taxon>
        <taxon>Bacillati</taxon>
        <taxon>Actinomycetota</taxon>
        <taxon>Actinomycetes</taxon>
        <taxon>Micromonosporales</taxon>
        <taxon>Micromonosporaceae</taxon>
        <taxon>Micromonospora</taxon>
    </lineage>
</organism>
<feature type="transmembrane region" description="Helical" evidence="8">
    <location>
        <begin position="161"/>
        <end position="179"/>
    </location>
</feature>
<evidence type="ECO:0000313" key="9">
    <source>
        <dbReference type="EMBL" id="SBT37704.1"/>
    </source>
</evidence>
<dbReference type="STRING" id="261654.GA0070611_0291"/>
<name>A0A1A8Z1E0_9ACTN</name>
<dbReference type="Proteomes" id="UP000199385">
    <property type="component" value="Chromosome I"/>
</dbReference>
<comment type="subcellular location">
    <subcellularLocation>
        <location evidence="1">Cell membrane</location>
        <topology evidence="1">Multi-pass membrane protein</topology>
    </subcellularLocation>
</comment>
<dbReference type="PANTHER" id="PTHR33908:SF11">
    <property type="entry name" value="MEMBRANE PROTEIN"/>
    <property type="match status" value="1"/>
</dbReference>
<dbReference type="GO" id="GO:0009103">
    <property type="term" value="P:lipopolysaccharide biosynthetic process"/>
    <property type="evidence" value="ECO:0007669"/>
    <property type="project" value="UniProtKB-ARBA"/>
</dbReference>
<dbReference type="PATRIC" id="fig|261654.4.peg.294"/>
<evidence type="ECO:0000256" key="3">
    <source>
        <dbReference type="ARBA" id="ARBA00022676"/>
    </source>
</evidence>
<keyword evidence="2" id="KW-1003">Cell membrane</keyword>
<sequence>MSTATRTADPLGGVPAGASRTLSVPRRLAAAGWAVLAAVLAVLLARYWNGPPYSPDSWGYYELSRHLGGDFFRVDSWRSYQSTEPYGLSFGPLWPVLWGGTAALTRTGAHAGLLAAVGCVLGTAAALSALGRRVGVRGLGPLVTVGLLAFPPYLDEMLAARTFPLAGLLLSLLVLALVGTDRRPGPAWPAVGAVTGALVLTRPGLLFAVPLLAVLLLVTHRRQWRQLLGAGLVLAAVLTPWAVYGLAHFGTPFPGDNRIVVAAVPQLYFSDVLDLDRVPTYADDPTGWLARLAGNVPGTATEVLRAAILAPTVVLTAGGLLLLHRWWAVRPAPGWLPVLLIVLPTFVAEVTFAELSTGYRDHRYLSLVVLLLVLTSVVLLYRTPVPARLAGRTVGVAGAGLAVALLALPAAWALTFQFDTVPPQPHALDGGPVEQELRRCQDDGTTLAMRSGTLTARHSALTGARTANLPHNFAQLTPAQRRNWITTYGIGQLYLPPVGAAPEHVRPDDEPLTLLAAAARVTPDRCATIGRLYRVTP</sequence>
<feature type="transmembrane region" description="Helical" evidence="8">
    <location>
        <begin position="199"/>
        <end position="218"/>
    </location>
</feature>
<evidence type="ECO:0000256" key="5">
    <source>
        <dbReference type="ARBA" id="ARBA00022692"/>
    </source>
</evidence>
<evidence type="ECO:0000256" key="6">
    <source>
        <dbReference type="ARBA" id="ARBA00022989"/>
    </source>
</evidence>
<feature type="transmembrane region" description="Helical" evidence="8">
    <location>
        <begin position="303"/>
        <end position="323"/>
    </location>
</feature>
<evidence type="ECO:0000313" key="10">
    <source>
        <dbReference type="Proteomes" id="UP000199385"/>
    </source>
</evidence>
<gene>
    <name evidence="9" type="ORF">GA0070611_0291</name>
</gene>
<protein>
    <submittedName>
        <fullName evidence="9">4-amino-4-deoxy-L-arabinose transferase</fullName>
    </submittedName>
</protein>
<feature type="transmembrane region" description="Helical" evidence="8">
    <location>
        <begin position="364"/>
        <end position="381"/>
    </location>
</feature>
<feature type="transmembrane region" description="Helical" evidence="8">
    <location>
        <begin position="393"/>
        <end position="414"/>
    </location>
</feature>
<keyword evidence="5 8" id="KW-0812">Transmembrane</keyword>
<feature type="transmembrane region" description="Helical" evidence="8">
    <location>
        <begin position="111"/>
        <end position="130"/>
    </location>
</feature>
<evidence type="ECO:0000256" key="1">
    <source>
        <dbReference type="ARBA" id="ARBA00004651"/>
    </source>
</evidence>